<proteinExistence type="inferred from homology"/>
<evidence type="ECO:0000256" key="2">
    <source>
        <dbReference type="ARBA" id="ARBA00007813"/>
    </source>
</evidence>
<feature type="compositionally biased region" description="Basic and acidic residues" evidence="10">
    <location>
        <begin position="708"/>
        <end position="720"/>
    </location>
</feature>
<keyword evidence="4 9" id="KW-0805">Transcription regulation</keyword>
<organism evidence="12 13">
    <name type="scientific">Thelephora terrestris</name>
    <dbReference type="NCBI Taxonomy" id="56493"/>
    <lineage>
        <taxon>Eukaryota</taxon>
        <taxon>Fungi</taxon>
        <taxon>Dikarya</taxon>
        <taxon>Basidiomycota</taxon>
        <taxon>Agaricomycotina</taxon>
        <taxon>Agaricomycetes</taxon>
        <taxon>Thelephorales</taxon>
        <taxon>Thelephoraceae</taxon>
        <taxon>Thelephora</taxon>
    </lineage>
</organism>
<evidence type="ECO:0000256" key="5">
    <source>
        <dbReference type="ARBA" id="ARBA00023159"/>
    </source>
</evidence>
<evidence type="ECO:0000259" key="11">
    <source>
        <dbReference type="Pfam" id="PF08638"/>
    </source>
</evidence>
<evidence type="ECO:0000256" key="7">
    <source>
        <dbReference type="ARBA" id="ARBA00023242"/>
    </source>
</evidence>
<sequence length="1155" mass="128001">MDVAATGAAPMAPLPAEPSYAPQLNGFLHEPTIEQLEQELPTVLDGQIPLGELVSRVVQSIYAELVEHADTLPGTSSDQARKRILADWVVKTKKQVVKLYAIARWSRDADVVQKAMNITAFLMDQNQQFQETVYGLNYAKESLDPARLRNHDLLTSLDVLTTGTYRRLPSAIKQFFIPPTPLTDDQVEKVLADLEHAIRYRLRMDEIIPVEMVSYTVHDGRVFFTAPKLFEASLFLGGSQRDDGWFFANVRFLFTIAGDLTGIQDFPRQPTGMLNRHITDEANARLRYYIPEPPEFQPPPGSPQKPQLPPNTVDAPLVRVFNFLQFMSLAYQLEILCYQAERMRTLGWAEYLSVGMTPTRKSFKVAYWIRKPPPIIPGRPPPRTGLPPQGGTLTLSIVEAKDSSTAGSRPLGGVIGGPERCANARVLAEIQEKSKLQPGHRPSDDVESLKLEVKWEPSPGALGVTLTADENKLPAELATIDANSLDLEGLLRKVLDRHAHAILQSLQSQLKRSPTLSFGEAQLDREAGVPGLRITLCADEVVVVNIDPRTGRLNLRDTGNLATAKRGPRFLKFSDQLNKKPETLFNVLHELRLTLITELVEHKANYLGLQFYRTRNFSPEERAKLGHNARGTMYIQLLSFPTHYLVLVITDDDFRYALIHVAVLESPVTTLVMEDIGWLNVKRIRGESEYTITEDNPSLYPVPSLPRRKGDPGDGQEKRSGNFTLDNQLLRELYAYCCARVAYAKVERQFKLRGIPFMNVTPASPGTPVHLQSCLARSIPALCVQSSDILSGAPAAEAAMPNIRVIPLNWWSEKKVQVVTCVKLKYVQQPIGKKARTSNIIRPSKAIIYDTTEAVVSFLSEDVDKCVDEFLEEWANVSKMVVIAREVARMVKVMNWHDVRLLSFDLQTVEFAYASSYSVSITSVDQLSATGGSYSLRFSRCDGHGGDNPHGDAEPFFRNLLRAGKLLPSLNRVVSVLRDTLPIVALLETFRSEAVARGSFLDSFPKAAGWYRLLYGDSRYALDFRLMTEQRITILDASYSIFSDPSTSKPRPFSNGSNGSFNGSNKSSGSGSSFSSSSSSDSTSVDNSVMLQPIPDFKKAVAEIAAGESGKGVFSIDVGLICGVDAVKRVGKALHDRLVVEPRKPSATAEKSVSS</sequence>
<keyword evidence="13" id="KW-1185">Reference proteome</keyword>
<feature type="domain" description="Mediator complex subunit MED14 N-terminal" evidence="11">
    <location>
        <begin position="47"/>
        <end position="237"/>
    </location>
</feature>
<dbReference type="AlphaFoldDB" id="A0A9P6LDG9"/>
<dbReference type="GO" id="GO:0070847">
    <property type="term" value="C:core mediator complex"/>
    <property type="evidence" value="ECO:0007669"/>
    <property type="project" value="TreeGrafter"/>
</dbReference>
<name>A0A9P6LDG9_9AGAM</name>
<evidence type="ECO:0000256" key="1">
    <source>
        <dbReference type="ARBA" id="ARBA00004123"/>
    </source>
</evidence>
<dbReference type="PANTHER" id="PTHR12809">
    <property type="entry name" value="MEDIATOR COMPLEX SUBUNIT"/>
    <property type="match status" value="1"/>
</dbReference>
<gene>
    <name evidence="12" type="ORF">BJ322DRAFT_1103845</name>
</gene>
<evidence type="ECO:0000313" key="13">
    <source>
        <dbReference type="Proteomes" id="UP000736335"/>
    </source>
</evidence>
<dbReference type="Proteomes" id="UP000736335">
    <property type="component" value="Unassembled WGS sequence"/>
</dbReference>
<evidence type="ECO:0000256" key="6">
    <source>
        <dbReference type="ARBA" id="ARBA00023163"/>
    </source>
</evidence>
<dbReference type="Pfam" id="PF08638">
    <property type="entry name" value="Med14"/>
    <property type="match status" value="1"/>
</dbReference>
<keyword evidence="7 9" id="KW-0539">Nucleus</keyword>
<protein>
    <recommendedName>
        <fullName evidence="3 9">Mediator of RNA polymerase II transcription subunit 14</fullName>
    </recommendedName>
    <alternativeName>
        <fullName evidence="8 9">Mediator complex subunit 14</fullName>
    </alternativeName>
</protein>
<accession>A0A9P6LDG9</accession>
<evidence type="ECO:0000256" key="4">
    <source>
        <dbReference type="ARBA" id="ARBA00023015"/>
    </source>
</evidence>
<keyword evidence="5 9" id="KW-0010">Activator</keyword>
<reference evidence="12" key="2">
    <citation type="submission" date="2020-11" db="EMBL/GenBank/DDBJ databases">
        <authorList>
            <consortium name="DOE Joint Genome Institute"/>
            <person name="Kuo A."/>
            <person name="Miyauchi S."/>
            <person name="Kiss E."/>
            <person name="Drula E."/>
            <person name="Kohler A."/>
            <person name="Sanchez-Garcia M."/>
            <person name="Andreopoulos B."/>
            <person name="Barry K.W."/>
            <person name="Bonito G."/>
            <person name="Buee M."/>
            <person name="Carver A."/>
            <person name="Chen C."/>
            <person name="Cichocki N."/>
            <person name="Clum A."/>
            <person name="Culley D."/>
            <person name="Crous P.W."/>
            <person name="Fauchery L."/>
            <person name="Girlanda M."/>
            <person name="Hayes R."/>
            <person name="Keri Z."/>
            <person name="Labutti K."/>
            <person name="Lipzen A."/>
            <person name="Lombard V."/>
            <person name="Magnuson J."/>
            <person name="Maillard F."/>
            <person name="Morin E."/>
            <person name="Murat C."/>
            <person name="Nolan M."/>
            <person name="Ohm R."/>
            <person name="Pangilinan J."/>
            <person name="Pereira M."/>
            <person name="Perotto S."/>
            <person name="Peter M."/>
            <person name="Riley R."/>
            <person name="Sitrit Y."/>
            <person name="Stielow B."/>
            <person name="Szollosi G."/>
            <person name="Zifcakova L."/>
            <person name="Stursova M."/>
            <person name="Spatafora J.W."/>
            <person name="Tedersoo L."/>
            <person name="Vaario L.-M."/>
            <person name="Yamada A."/>
            <person name="Yan M."/>
            <person name="Wang P."/>
            <person name="Xu J."/>
            <person name="Bruns T."/>
            <person name="Baldrian P."/>
            <person name="Vilgalys R."/>
            <person name="Henrissat B."/>
            <person name="Grigoriev I.V."/>
            <person name="Hibbett D."/>
            <person name="Nagy L.G."/>
            <person name="Martin F.M."/>
        </authorList>
    </citation>
    <scope>NUCLEOTIDE SEQUENCE</scope>
    <source>
        <strain evidence="12">UH-Tt-Lm1</strain>
    </source>
</reference>
<dbReference type="InterPro" id="IPR055122">
    <property type="entry name" value="Med14_N"/>
</dbReference>
<feature type="region of interest" description="Disordered" evidence="10">
    <location>
        <begin position="695"/>
        <end position="721"/>
    </location>
</feature>
<dbReference type="PANTHER" id="PTHR12809:SF2">
    <property type="entry name" value="MEDIATOR OF RNA POLYMERASE II TRANSCRIPTION SUBUNIT 14"/>
    <property type="match status" value="1"/>
</dbReference>
<evidence type="ECO:0000256" key="8">
    <source>
        <dbReference type="ARBA" id="ARBA00032007"/>
    </source>
</evidence>
<dbReference type="InterPro" id="IPR013947">
    <property type="entry name" value="Mediator_Med14"/>
</dbReference>
<dbReference type="GO" id="GO:0006357">
    <property type="term" value="P:regulation of transcription by RNA polymerase II"/>
    <property type="evidence" value="ECO:0007669"/>
    <property type="project" value="InterPro"/>
</dbReference>
<feature type="region of interest" description="Disordered" evidence="10">
    <location>
        <begin position="1044"/>
        <end position="1086"/>
    </location>
</feature>
<comment type="subcellular location">
    <subcellularLocation>
        <location evidence="1 9">Nucleus</location>
    </subcellularLocation>
</comment>
<reference evidence="12" key="1">
    <citation type="journal article" date="2020" name="Nat. Commun.">
        <title>Large-scale genome sequencing of mycorrhizal fungi provides insights into the early evolution of symbiotic traits.</title>
        <authorList>
            <person name="Miyauchi S."/>
            <person name="Kiss E."/>
            <person name="Kuo A."/>
            <person name="Drula E."/>
            <person name="Kohler A."/>
            <person name="Sanchez-Garcia M."/>
            <person name="Morin E."/>
            <person name="Andreopoulos B."/>
            <person name="Barry K.W."/>
            <person name="Bonito G."/>
            <person name="Buee M."/>
            <person name="Carver A."/>
            <person name="Chen C."/>
            <person name="Cichocki N."/>
            <person name="Clum A."/>
            <person name="Culley D."/>
            <person name="Crous P.W."/>
            <person name="Fauchery L."/>
            <person name="Girlanda M."/>
            <person name="Hayes R.D."/>
            <person name="Keri Z."/>
            <person name="LaButti K."/>
            <person name="Lipzen A."/>
            <person name="Lombard V."/>
            <person name="Magnuson J."/>
            <person name="Maillard F."/>
            <person name="Murat C."/>
            <person name="Nolan M."/>
            <person name="Ohm R.A."/>
            <person name="Pangilinan J."/>
            <person name="Pereira M.F."/>
            <person name="Perotto S."/>
            <person name="Peter M."/>
            <person name="Pfister S."/>
            <person name="Riley R."/>
            <person name="Sitrit Y."/>
            <person name="Stielow J.B."/>
            <person name="Szollosi G."/>
            <person name="Zifcakova L."/>
            <person name="Stursova M."/>
            <person name="Spatafora J.W."/>
            <person name="Tedersoo L."/>
            <person name="Vaario L.M."/>
            <person name="Yamada A."/>
            <person name="Yan M."/>
            <person name="Wang P."/>
            <person name="Xu J."/>
            <person name="Bruns T."/>
            <person name="Baldrian P."/>
            <person name="Vilgalys R."/>
            <person name="Dunand C."/>
            <person name="Henrissat B."/>
            <person name="Grigoriev I.V."/>
            <person name="Hibbett D."/>
            <person name="Nagy L.G."/>
            <person name="Martin F.M."/>
        </authorList>
    </citation>
    <scope>NUCLEOTIDE SEQUENCE</scope>
    <source>
        <strain evidence="12">UH-Tt-Lm1</strain>
    </source>
</reference>
<feature type="compositionally biased region" description="Low complexity" evidence="10">
    <location>
        <begin position="1054"/>
        <end position="1086"/>
    </location>
</feature>
<comment type="function">
    <text evidence="9">Component of the Mediator complex, a coactivator involved in the regulated transcription of nearly all RNA polymerase II-dependent genes. Mediator functions as a bridge to convey information from gene-specific regulatory proteins to the basal RNA polymerase II transcription machinery. Mediator is recruited to promoters by direct interactions with regulatory proteins and serves as a scaffold for the assembly of a functional preinitiation complex with RNA polymerase II and the general transcription factors.</text>
</comment>
<evidence type="ECO:0000256" key="3">
    <source>
        <dbReference type="ARBA" id="ARBA00019619"/>
    </source>
</evidence>
<evidence type="ECO:0000256" key="9">
    <source>
        <dbReference type="RuleBase" id="RU365082"/>
    </source>
</evidence>
<dbReference type="GO" id="GO:0003712">
    <property type="term" value="F:transcription coregulator activity"/>
    <property type="evidence" value="ECO:0007669"/>
    <property type="project" value="UniProtKB-UniRule"/>
</dbReference>
<dbReference type="GO" id="GO:0016592">
    <property type="term" value="C:mediator complex"/>
    <property type="evidence" value="ECO:0007669"/>
    <property type="project" value="UniProtKB-UniRule"/>
</dbReference>
<comment type="caution">
    <text evidence="12">The sequence shown here is derived from an EMBL/GenBank/DDBJ whole genome shotgun (WGS) entry which is preliminary data.</text>
</comment>
<keyword evidence="6 9" id="KW-0804">Transcription</keyword>
<comment type="subunit">
    <text evidence="9">Component of the Mediator complex.</text>
</comment>
<dbReference type="EMBL" id="WIUZ02000001">
    <property type="protein sequence ID" value="KAF9793454.1"/>
    <property type="molecule type" value="Genomic_DNA"/>
</dbReference>
<evidence type="ECO:0000256" key="10">
    <source>
        <dbReference type="SAM" id="MobiDB-lite"/>
    </source>
</evidence>
<dbReference type="OrthoDB" id="205099at2759"/>
<evidence type="ECO:0000313" key="12">
    <source>
        <dbReference type="EMBL" id="KAF9793454.1"/>
    </source>
</evidence>
<comment type="similarity">
    <text evidence="2 9">Belongs to the Mediator complex subunit 14 family.</text>
</comment>